<feature type="region of interest" description="Disordered" evidence="1">
    <location>
        <begin position="1"/>
        <end position="31"/>
    </location>
</feature>
<accession>A0ABR1FV31</accession>
<name>A0ABR1FV31_AURAN</name>
<evidence type="ECO:0000313" key="2">
    <source>
        <dbReference type="EMBL" id="KAK7239218.1"/>
    </source>
</evidence>
<proteinExistence type="predicted"/>
<dbReference type="InterPro" id="IPR035985">
    <property type="entry name" value="Ubiquitin-activating_enz"/>
</dbReference>
<organism evidence="2 3">
    <name type="scientific">Aureococcus anophagefferens</name>
    <name type="common">Harmful bloom alga</name>
    <dbReference type="NCBI Taxonomy" id="44056"/>
    <lineage>
        <taxon>Eukaryota</taxon>
        <taxon>Sar</taxon>
        <taxon>Stramenopiles</taxon>
        <taxon>Ochrophyta</taxon>
        <taxon>Pelagophyceae</taxon>
        <taxon>Pelagomonadales</taxon>
        <taxon>Pelagomonadaceae</taxon>
        <taxon>Aureococcus</taxon>
    </lineage>
</organism>
<comment type="caution">
    <text evidence="2">The sequence shown here is derived from an EMBL/GenBank/DDBJ whole genome shotgun (WGS) entry which is preliminary data.</text>
</comment>
<protein>
    <submittedName>
        <fullName evidence="2">Ubiquitin like modifier activating enzyme</fullName>
    </submittedName>
</protein>
<dbReference type="SUPFAM" id="SSF69572">
    <property type="entry name" value="Activating enzymes of the ubiquitin-like proteins"/>
    <property type="match status" value="1"/>
</dbReference>
<keyword evidence="3" id="KW-1185">Reference proteome</keyword>
<evidence type="ECO:0000256" key="1">
    <source>
        <dbReference type="SAM" id="MobiDB-lite"/>
    </source>
</evidence>
<dbReference type="Gene3D" id="3.40.50.720">
    <property type="entry name" value="NAD(P)-binding Rossmann-like Domain"/>
    <property type="match status" value="1"/>
</dbReference>
<dbReference type="Proteomes" id="UP001363151">
    <property type="component" value="Unassembled WGS sequence"/>
</dbReference>
<reference evidence="2 3" key="1">
    <citation type="submission" date="2024-03" db="EMBL/GenBank/DDBJ databases">
        <title>Aureococcus anophagefferens CCMP1851 and Kratosvirus quantuckense: Draft genome of a second virus-susceptible host strain in the model system.</title>
        <authorList>
            <person name="Chase E."/>
            <person name="Truchon A.R."/>
            <person name="Schepens W."/>
            <person name="Wilhelm S.W."/>
        </authorList>
    </citation>
    <scope>NUCLEOTIDE SEQUENCE [LARGE SCALE GENOMIC DNA]</scope>
    <source>
        <strain evidence="2 3">CCMP1851</strain>
    </source>
</reference>
<dbReference type="EMBL" id="JBBJCI010000225">
    <property type="protein sequence ID" value="KAK7239218.1"/>
    <property type="molecule type" value="Genomic_DNA"/>
</dbReference>
<sequence>MDDRSCTDERKRAEQNRGGNSQSQEVPPDAPQVAAAANARAKVFGLPRADELRCKQIAGKVVPAIATTTAVVSGLAVFEAAKILAGLGGDVARLRSTFVHLGAPLWGQAEPGPVNEWRLPGGGTATEWTVPAVRLAAADTVVDLVAKLEVDLFPGASVRSLVVRDESETLLYLRALHDGDEGARSWTVRERLRVLDAAPAAGHLDLLVTGDDGEGGELDVPPVRVHIALA</sequence>
<evidence type="ECO:0000313" key="3">
    <source>
        <dbReference type="Proteomes" id="UP001363151"/>
    </source>
</evidence>
<gene>
    <name evidence="2" type="primary">UBA7</name>
    <name evidence="2" type="ORF">SO694_00024342</name>
</gene>
<feature type="compositionally biased region" description="Basic and acidic residues" evidence="1">
    <location>
        <begin position="1"/>
        <end position="15"/>
    </location>
</feature>